<evidence type="ECO:0000259" key="4">
    <source>
        <dbReference type="Pfam" id="PF00589"/>
    </source>
</evidence>
<proteinExistence type="inferred from homology"/>
<organism evidence="6 7">
    <name type="scientific">Chryseobacterium metallicongregator</name>
    <dbReference type="NCBI Taxonomy" id="3073042"/>
    <lineage>
        <taxon>Bacteria</taxon>
        <taxon>Pseudomonadati</taxon>
        <taxon>Bacteroidota</taxon>
        <taxon>Flavobacteriia</taxon>
        <taxon>Flavobacteriales</taxon>
        <taxon>Weeksellaceae</taxon>
        <taxon>Chryseobacterium group</taxon>
        <taxon>Chryseobacterium</taxon>
    </lineage>
</organism>
<dbReference type="Gene3D" id="1.10.150.130">
    <property type="match status" value="1"/>
</dbReference>
<evidence type="ECO:0000313" key="7">
    <source>
        <dbReference type="Proteomes" id="UP001260959"/>
    </source>
</evidence>
<comment type="caution">
    <text evidence="6">The sequence shown here is derived from an EMBL/GenBank/DDBJ whole genome shotgun (WGS) entry which is preliminary data.</text>
</comment>
<dbReference type="SUPFAM" id="SSF56349">
    <property type="entry name" value="DNA breaking-rejoining enzymes"/>
    <property type="match status" value="1"/>
</dbReference>
<dbReference type="EMBL" id="JAVIXS010000003">
    <property type="protein sequence ID" value="MDR4951552.1"/>
    <property type="molecule type" value="Genomic_DNA"/>
</dbReference>
<dbReference type="InterPro" id="IPR002104">
    <property type="entry name" value="Integrase_catalytic"/>
</dbReference>
<sequence length="443" mass="51367">MAKVQFLIQGKSSNNPIYLRFSLGRKFDAKRKTGFVCDVKCWSTTTGFPKPVDPAHKNLKSNLQKLEVFILEQYNQDFASGVSINHEWLENKIAVFTGRVDPDQKDYLVTYGEYYVEQLPYMISTKGKKGVSDRSIKKYRTIVNKLIEFQKYKKKAFLLKDVDLNFGKDFIRFLIDTGATNENTAGRYIKFVKTIILDARKNGHEVSHQIDNVRGFTVSTPINPLSFNEINKIKNKEFSEEKYKITRDWFIIGCYVGQRASDLFRMTTKMIQTVGNFDFIVITQEKTKKLVQIPIHQEVRNILNKYNGEFPPLFSQNIETNTTLFNRYIKKVCEKAGIDELVEGNLFNKETKKGERGIYPKWKLVSSHDCRRSFATNFYAKKEFPTPLLMNITAHSSEKQFLDYIGQKSIDQSMQLAEIWSKLEEDNKKEGKLVLLKTGSDNQ</sequence>
<gene>
    <name evidence="6" type="ORF">REB14_05050</name>
</gene>
<evidence type="ECO:0000256" key="3">
    <source>
        <dbReference type="ARBA" id="ARBA00023172"/>
    </source>
</evidence>
<protein>
    <submittedName>
        <fullName evidence="6">Phage integrase SAM-like domain-containing protein</fullName>
    </submittedName>
</protein>
<evidence type="ECO:0000313" key="6">
    <source>
        <dbReference type="EMBL" id="MDR4951552.1"/>
    </source>
</evidence>
<dbReference type="InterPro" id="IPR010998">
    <property type="entry name" value="Integrase_recombinase_N"/>
</dbReference>
<dbReference type="PANTHER" id="PTHR30349">
    <property type="entry name" value="PHAGE INTEGRASE-RELATED"/>
    <property type="match status" value="1"/>
</dbReference>
<dbReference type="InterPro" id="IPR050090">
    <property type="entry name" value="Tyrosine_recombinase_XerCD"/>
</dbReference>
<dbReference type="Gene3D" id="1.10.443.10">
    <property type="entry name" value="Intergrase catalytic core"/>
    <property type="match status" value="1"/>
</dbReference>
<accession>A0ABU1E173</accession>
<dbReference type="PANTHER" id="PTHR30349:SF64">
    <property type="entry name" value="PROPHAGE INTEGRASE INTD-RELATED"/>
    <property type="match status" value="1"/>
</dbReference>
<dbReference type="Pfam" id="PF00589">
    <property type="entry name" value="Phage_integrase"/>
    <property type="match status" value="1"/>
</dbReference>
<keyword evidence="7" id="KW-1185">Reference proteome</keyword>
<feature type="domain" description="Phage integrase SAM-like" evidence="5">
    <location>
        <begin position="125"/>
        <end position="204"/>
    </location>
</feature>
<evidence type="ECO:0000259" key="5">
    <source>
        <dbReference type="Pfam" id="PF13102"/>
    </source>
</evidence>
<evidence type="ECO:0000256" key="2">
    <source>
        <dbReference type="ARBA" id="ARBA00023125"/>
    </source>
</evidence>
<feature type="domain" description="Tyr recombinase" evidence="4">
    <location>
        <begin position="245"/>
        <end position="400"/>
    </location>
</feature>
<comment type="similarity">
    <text evidence="1">Belongs to the 'phage' integrase family.</text>
</comment>
<dbReference type="RefSeq" id="WP_309521662.1">
    <property type="nucleotide sequence ID" value="NZ_JAVIXS010000003.1"/>
</dbReference>
<name>A0ABU1E173_9FLAO</name>
<dbReference type="Pfam" id="PF13102">
    <property type="entry name" value="Phage_int_SAM_5"/>
    <property type="match status" value="1"/>
</dbReference>
<dbReference type="InterPro" id="IPR011010">
    <property type="entry name" value="DNA_brk_join_enz"/>
</dbReference>
<keyword evidence="3" id="KW-0233">DNA recombination</keyword>
<keyword evidence="2" id="KW-0238">DNA-binding</keyword>
<dbReference type="InterPro" id="IPR025269">
    <property type="entry name" value="SAM-like_dom"/>
</dbReference>
<evidence type="ECO:0000256" key="1">
    <source>
        <dbReference type="ARBA" id="ARBA00008857"/>
    </source>
</evidence>
<dbReference type="InterPro" id="IPR013762">
    <property type="entry name" value="Integrase-like_cat_sf"/>
</dbReference>
<reference evidence="6 7" key="1">
    <citation type="submission" date="2023-08" db="EMBL/GenBank/DDBJ databases">
        <authorList>
            <person name="Maltman C."/>
        </authorList>
    </citation>
    <scope>NUCLEOTIDE SEQUENCE [LARGE SCALE GENOMIC DNA]</scope>
    <source>
        <strain evidence="6 7">ES2</strain>
    </source>
</reference>
<dbReference type="Proteomes" id="UP001260959">
    <property type="component" value="Unassembled WGS sequence"/>
</dbReference>